<evidence type="ECO:0000256" key="12">
    <source>
        <dbReference type="ARBA" id="ARBA00023242"/>
    </source>
</evidence>
<dbReference type="FunFam" id="4.10.60.10:FF:000030">
    <property type="entry name" value="Branchpoint-bridging protein"/>
    <property type="match status" value="1"/>
</dbReference>
<dbReference type="SMART" id="SM00343">
    <property type="entry name" value="ZnF_C2HC"/>
    <property type="match status" value="2"/>
</dbReference>
<evidence type="ECO:0000256" key="14">
    <source>
        <dbReference type="PROSITE-ProRule" id="PRU00047"/>
    </source>
</evidence>
<dbReference type="PROSITE" id="PS50084">
    <property type="entry name" value="KH_TYPE_1"/>
    <property type="match status" value="1"/>
</dbReference>
<keyword evidence="9 16" id="KW-0862">Zinc</keyword>
<reference evidence="20" key="1">
    <citation type="submission" date="2022-11" db="EMBL/GenBank/DDBJ databases">
        <authorList>
            <person name="Petersen C."/>
        </authorList>
    </citation>
    <scope>NUCLEOTIDE SEQUENCE</scope>
    <source>
        <strain evidence="20">IBT 20477</strain>
    </source>
</reference>
<dbReference type="PANTHER" id="PTHR11208">
    <property type="entry name" value="RNA-BINDING PROTEIN RELATED"/>
    <property type="match status" value="1"/>
</dbReference>
<feature type="region of interest" description="Disordered" evidence="18">
    <location>
        <begin position="1"/>
        <end position="85"/>
    </location>
</feature>
<dbReference type="InterPro" id="IPR055256">
    <property type="entry name" value="KH_1_KHDC4/BBP-like"/>
</dbReference>
<comment type="function">
    <text evidence="13 16">Necessary for the splicing of pre-mRNA. Has a role in the recognition of the branch site (5'-UACUAAC-3'), the pyrimidine tract and the 3'-splice site at the 3'-end of introns.</text>
</comment>
<dbReference type="OrthoDB" id="6777263at2759"/>
<dbReference type="PANTHER" id="PTHR11208:SF45">
    <property type="entry name" value="SPLICING FACTOR 1"/>
    <property type="match status" value="1"/>
</dbReference>
<dbReference type="InterPro" id="IPR047086">
    <property type="entry name" value="SF1-HH_sf"/>
</dbReference>
<dbReference type="SUPFAM" id="SSF54791">
    <property type="entry name" value="Eukaryotic type KH-domain (KH-domain type I)"/>
    <property type="match status" value="1"/>
</dbReference>
<dbReference type="GO" id="GO:0000398">
    <property type="term" value="P:mRNA splicing, via spliceosome"/>
    <property type="evidence" value="ECO:0007669"/>
    <property type="project" value="UniProtKB-UniRule"/>
</dbReference>
<feature type="compositionally biased region" description="Basic and acidic residues" evidence="18">
    <location>
        <begin position="348"/>
        <end position="359"/>
    </location>
</feature>
<dbReference type="GO" id="GO:0000243">
    <property type="term" value="C:commitment complex"/>
    <property type="evidence" value="ECO:0007669"/>
    <property type="project" value="UniProtKB-ARBA"/>
</dbReference>
<feature type="compositionally biased region" description="Basic and acidic residues" evidence="18">
    <location>
        <begin position="399"/>
        <end position="421"/>
    </location>
</feature>
<evidence type="ECO:0000256" key="2">
    <source>
        <dbReference type="ARBA" id="ARBA00010382"/>
    </source>
</evidence>
<dbReference type="GO" id="GO:0048024">
    <property type="term" value="P:regulation of mRNA splicing, via spliceosome"/>
    <property type="evidence" value="ECO:0007669"/>
    <property type="project" value="TreeGrafter"/>
</dbReference>
<dbReference type="InterPro" id="IPR004087">
    <property type="entry name" value="KH_dom"/>
</dbReference>
<dbReference type="InterPro" id="IPR045071">
    <property type="entry name" value="BBP-like"/>
</dbReference>
<feature type="compositionally biased region" description="Polar residues" evidence="18">
    <location>
        <begin position="480"/>
        <end position="496"/>
    </location>
</feature>
<dbReference type="SUPFAM" id="SSF57756">
    <property type="entry name" value="Retrovirus zinc finger-like domains"/>
    <property type="match status" value="1"/>
</dbReference>
<dbReference type="InterPro" id="IPR036875">
    <property type="entry name" value="Znf_CCHC_sf"/>
</dbReference>
<keyword evidence="7" id="KW-0677">Repeat</keyword>
<feature type="coiled-coil region" evidence="17">
    <location>
        <begin position="259"/>
        <end position="311"/>
    </location>
</feature>
<dbReference type="Pfam" id="PF16275">
    <property type="entry name" value="SF1-HH"/>
    <property type="match status" value="1"/>
</dbReference>
<keyword evidence="10 15" id="KW-0694">RNA-binding</keyword>
<dbReference type="PROSITE" id="PS50158">
    <property type="entry name" value="ZF_CCHC"/>
    <property type="match status" value="2"/>
</dbReference>
<keyword evidence="8 14" id="KW-0863">Zinc-finger</keyword>
<comment type="subcellular location">
    <subcellularLocation>
        <location evidence="1 16">Nucleus</location>
    </subcellularLocation>
</comment>
<evidence type="ECO:0000256" key="7">
    <source>
        <dbReference type="ARBA" id="ARBA00022737"/>
    </source>
</evidence>
<dbReference type="GO" id="GO:0008270">
    <property type="term" value="F:zinc ion binding"/>
    <property type="evidence" value="ECO:0007669"/>
    <property type="project" value="UniProtKB-UniRule"/>
</dbReference>
<comment type="caution">
    <text evidence="20">The sequence shown here is derived from an EMBL/GenBank/DDBJ whole genome shotgun (WGS) entry which is preliminary data.</text>
</comment>
<keyword evidence="11 16" id="KW-0508">mRNA splicing</keyword>
<evidence type="ECO:0000313" key="20">
    <source>
        <dbReference type="EMBL" id="KAJ5208949.1"/>
    </source>
</evidence>
<dbReference type="Pfam" id="PF22675">
    <property type="entry name" value="KH-I_KHDC4-BBP"/>
    <property type="match status" value="1"/>
</dbReference>
<keyword evidence="12 16" id="KW-0539">Nucleus</keyword>
<evidence type="ECO:0000256" key="16">
    <source>
        <dbReference type="RuleBase" id="RU367126"/>
    </source>
</evidence>
<keyword evidence="17" id="KW-0175">Coiled coil</keyword>
<keyword evidence="4 16" id="KW-0507">mRNA processing</keyword>
<evidence type="ECO:0000313" key="21">
    <source>
        <dbReference type="Proteomes" id="UP001150942"/>
    </source>
</evidence>
<feature type="compositionally biased region" description="Polar residues" evidence="18">
    <location>
        <begin position="1"/>
        <end position="14"/>
    </location>
</feature>
<evidence type="ECO:0000256" key="11">
    <source>
        <dbReference type="ARBA" id="ARBA00023187"/>
    </source>
</evidence>
<evidence type="ECO:0000256" key="4">
    <source>
        <dbReference type="ARBA" id="ARBA00022664"/>
    </source>
</evidence>
<feature type="region of interest" description="Disordered" evidence="18">
    <location>
        <begin position="390"/>
        <end position="525"/>
    </location>
</feature>
<feature type="compositionally biased region" description="Low complexity" evidence="18">
    <location>
        <begin position="35"/>
        <end position="46"/>
    </location>
</feature>
<dbReference type="Gene3D" id="3.30.1370.10">
    <property type="entry name" value="K Homology domain, type 1"/>
    <property type="match status" value="1"/>
</dbReference>
<dbReference type="FunFam" id="3.30.1370.10:FF:000024">
    <property type="entry name" value="Branchpoint-bridging protein-like protein"/>
    <property type="match status" value="1"/>
</dbReference>
<dbReference type="GO" id="GO:0003729">
    <property type="term" value="F:mRNA binding"/>
    <property type="evidence" value="ECO:0007669"/>
    <property type="project" value="TreeGrafter"/>
</dbReference>
<reference evidence="20" key="2">
    <citation type="journal article" date="2023" name="IMA Fungus">
        <title>Comparative genomic study of the Penicillium genus elucidates a diverse pangenome and 15 lateral gene transfer events.</title>
        <authorList>
            <person name="Petersen C."/>
            <person name="Sorensen T."/>
            <person name="Nielsen M.R."/>
            <person name="Sondergaard T.E."/>
            <person name="Sorensen J.L."/>
            <person name="Fitzpatrick D.A."/>
            <person name="Frisvad J.C."/>
            <person name="Nielsen K.L."/>
        </authorList>
    </citation>
    <scope>NUCLEOTIDE SEQUENCE</scope>
    <source>
        <strain evidence="20">IBT 20477</strain>
    </source>
</reference>
<protein>
    <recommendedName>
        <fullName evidence="3 16">Branchpoint-bridging protein</fullName>
    </recommendedName>
</protein>
<evidence type="ECO:0000256" key="6">
    <source>
        <dbReference type="ARBA" id="ARBA00022728"/>
    </source>
</evidence>
<dbReference type="CDD" id="cd02395">
    <property type="entry name" value="KH-I_BBP"/>
    <property type="match status" value="1"/>
</dbReference>
<evidence type="ECO:0000256" key="9">
    <source>
        <dbReference type="ARBA" id="ARBA00022833"/>
    </source>
</evidence>
<evidence type="ECO:0000256" key="5">
    <source>
        <dbReference type="ARBA" id="ARBA00022723"/>
    </source>
</evidence>
<evidence type="ECO:0000256" key="13">
    <source>
        <dbReference type="ARBA" id="ARBA00053279"/>
    </source>
</evidence>
<evidence type="ECO:0000259" key="19">
    <source>
        <dbReference type="PROSITE" id="PS50158"/>
    </source>
</evidence>
<comment type="similarity">
    <text evidence="2 16">Belongs to the BBP/SF1 family.</text>
</comment>
<feature type="domain" description="CCHC-type" evidence="19">
    <location>
        <begin position="313"/>
        <end position="328"/>
    </location>
</feature>
<evidence type="ECO:0000256" key="18">
    <source>
        <dbReference type="SAM" id="MobiDB-lite"/>
    </source>
</evidence>
<evidence type="ECO:0000256" key="10">
    <source>
        <dbReference type="ARBA" id="ARBA00022884"/>
    </source>
</evidence>
<dbReference type="Gene3D" id="6.10.140.1790">
    <property type="match status" value="1"/>
</dbReference>
<gene>
    <name evidence="20" type="ORF">N7449_003328</name>
</gene>
<dbReference type="InterPro" id="IPR036612">
    <property type="entry name" value="KH_dom_type_1_sf"/>
</dbReference>
<proteinExistence type="inferred from homology"/>
<dbReference type="SMART" id="SM00322">
    <property type="entry name" value="KH"/>
    <property type="match status" value="1"/>
</dbReference>
<feature type="compositionally biased region" description="Basic and acidic residues" evidence="18">
    <location>
        <begin position="439"/>
        <end position="468"/>
    </location>
</feature>
<feature type="compositionally biased region" description="Polar residues" evidence="18">
    <location>
        <begin position="506"/>
        <end position="517"/>
    </location>
</feature>
<dbReference type="InterPro" id="IPR001878">
    <property type="entry name" value="Znf_CCHC"/>
</dbReference>
<accession>A0A9W9MWP9</accession>
<keyword evidence="21" id="KW-1185">Reference proteome</keyword>
<name>A0A9W9MWP9_9EURO</name>
<dbReference type="GO" id="GO:0005829">
    <property type="term" value="C:cytosol"/>
    <property type="evidence" value="ECO:0007669"/>
    <property type="project" value="UniProtKB-ARBA"/>
</dbReference>
<evidence type="ECO:0000256" key="1">
    <source>
        <dbReference type="ARBA" id="ARBA00004123"/>
    </source>
</evidence>
<keyword evidence="6 16" id="KW-0747">Spliceosome</keyword>
<evidence type="ECO:0000256" key="8">
    <source>
        <dbReference type="ARBA" id="ARBA00022771"/>
    </source>
</evidence>
<dbReference type="Gene3D" id="4.10.60.10">
    <property type="entry name" value="Zinc finger, CCHC-type"/>
    <property type="match status" value="1"/>
</dbReference>
<dbReference type="EMBL" id="JAPQKQ010000002">
    <property type="protein sequence ID" value="KAJ5208949.1"/>
    <property type="molecule type" value="Genomic_DNA"/>
</dbReference>
<sequence length="664" mass="72428">MAWRNQGITGSNNIPLGRRRMGGEDGEEESRTATPSSMPSSSMGPDGPKRGRSPVRADPGPLNTDGDGKRRKKRNRWGDQQENKAAGLMGLPTMIMANFTSEQLEAYTLHLRIEEISQKLRINDVVPADGDRSPSPPPQYDNFGRRVNTREYRYRKRLEDERHKLVEKAIKTIPNYNPPSDYRRPTKTQEKVYVPVNDYPEINFIGLLIGPRGNTLKKMETESGAKIAIRGKGSVKEGKGRSDAAHGSNQEEDLHCLIMADTEEKVNKAKKLVHNVIETAASIPEGQNELKRNQLRELAALNGTLRDDENQACQNCGQIGHRKYDCPEQRNFTANIICRVCGNAGHMARDCPDRQRGSDWRNAGGADRRGDRAVGTGDAVDREMEQLMNELSGGAPGEYEPRRIEAGPDGGDGHPDDRDSKPWQQRGPPPQSDVAPWQQRREPRPRDDYGSRDNYGSRDHHGSRDDYGSRNQGGPAPWAAQNQHQGPPQTRDYTYGSQGGYAAPGTTPSAAPWQQQVPPGGQQPAYGGGYGGYGGYAAYPPGMGAPGAAPPGMGAPPPPPGMAPMYPGSAGSPPPPPPWRCPASTASKRPASPTPTSPVMTSPPSEKVISVQIVFPCVKKFAMVALKDNPTRIDFRSPRLANNFSNNSIVVLSFAVLSNTTNSL</sequence>
<dbReference type="InterPro" id="IPR032570">
    <property type="entry name" value="SF1-HH"/>
</dbReference>
<dbReference type="AlphaFoldDB" id="A0A9W9MWP9"/>
<dbReference type="Pfam" id="PF00098">
    <property type="entry name" value="zf-CCHC"/>
    <property type="match status" value="2"/>
</dbReference>
<evidence type="ECO:0000256" key="17">
    <source>
        <dbReference type="SAM" id="Coils"/>
    </source>
</evidence>
<feature type="region of interest" description="Disordered" evidence="18">
    <location>
        <begin position="564"/>
        <end position="604"/>
    </location>
</feature>
<evidence type="ECO:0000256" key="3">
    <source>
        <dbReference type="ARBA" id="ARBA00017984"/>
    </source>
</evidence>
<dbReference type="GO" id="GO:0045131">
    <property type="term" value="F:pre-mRNA branch point binding"/>
    <property type="evidence" value="ECO:0007669"/>
    <property type="project" value="UniProtKB-UniRule"/>
</dbReference>
<keyword evidence="5 16" id="KW-0479">Metal-binding</keyword>
<dbReference type="Proteomes" id="UP001150942">
    <property type="component" value="Unassembled WGS sequence"/>
</dbReference>
<feature type="domain" description="CCHC-type" evidence="19">
    <location>
        <begin position="338"/>
        <end position="353"/>
    </location>
</feature>
<organism evidence="20 21">
    <name type="scientific">Penicillium cf. viridicatum</name>
    <dbReference type="NCBI Taxonomy" id="2972119"/>
    <lineage>
        <taxon>Eukaryota</taxon>
        <taxon>Fungi</taxon>
        <taxon>Dikarya</taxon>
        <taxon>Ascomycota</taxon>
        <taxon>Pezizomycotina</taxon>
        <taxon>Eurotiomycetes</taxon>
        <taxon>Eurotiomycetidae</taxon>
        <taxon>Eurotiales</taxon>
        <taxon>Aspergillaceae</taxon>
        <taxon>Penicillium</taxon>
    </lineage>
</organism>
<feature type="region of interest" description="Disordered" evidence="18">
    <location>
        <begin position="348"/>
        <end position="377"/>
    </location>
</feature>
<evidence type="ECO:0000256" key="15">
    <source>
        <dbReference type="PROSITE-ProRule" id="PRU00117"/>
    </source>
</evidence>